<feature type="transmembrane region" description="Helical" evidence="1">
    <location>
        <begin position="16"/>
        <end position="34"/>
    </location>
</feature>
<name>A0A1F6GAN9_9PROT</name>
<sequence>MSYAGLEKKIIWSPCYFFSSFFFALVKISVTALIHPHVGVLTKRAKNGFTDFGRQPLKKPWIWSQYFICFLFKKYLFFCQTVPPSQGLIVPKF</sequence>
<keyword evidence="1" id="KW-0472">Membrane</keyword>
<gene>
    <name evidence="2" type="ORF">A2527_08360</name>
</gene>
<keyword evidence="1" id="KW-1133">Transmembrane helix</keyword>
<reference evidence="2 3" key="1">
    <citation type="journal article" date="2016" name="Nat. Commun.">
        <title>Thousands of microbial genomes shed light on interconnected biogeochemical processes in an aquifer system.</title>
        <authorList>
            <person name="Anantharaman K."/>
            <person name="Brown C.T."/>
            <person name="Hug L.A."/>
            <person name="Sharon I."/>
            <person name="Castelle C.J."/>
            <person name="Probst A.J."/>
            <person name="Thomas B.C."/>
            <person name="Singh A."/>
            <person name="Wilkins M.J."/>
            <person name="Karaoz U."/>
            <person name="Brodie E.L."/>
            <person name="Williams K.H."/>
            <person name="Hubbard S.S."/>
            <person name="Banfield J.F."/>
        </authorList>
    </citation>
    <scope>NUCLEOTIDE SEQUENCE [LARGE SCALE GENOMIC DNA]</scope>
</reference>
<proteinExistence type="predicted"/>
<comment type="caution">
    <text evidence="2">The sequence shown here is derived from an EMBL/GenBank/DDBJ whole genome shotgun (WGS) entry which is preliminary data.</text>
</comment>
<protein>
    <submittedName>
        <fullName evidence="2">Uncharacterized protein</fullName>
    </submittedName>
</protein>
<evidence type="ECO:0000256" key="1">
    <source>
        <dbReference type="SAM" id="Phobius"/>
    </source>
</evidence>
<dbReference type="AlphaFoldDB" id="A0A1F6GAN9"/>
<evidence type="ECO:0000313" key="3">
    <source>
        <dbReference type="Proteomes" id="UP000178449"/>
    </source>
</evidence>
<evidence type="ECO:0000313" key="2">
    <source>
        <dbReference type="EMBL" id="OGG95175.1"/>
    </source>
</evidence>
<accession>A0A1F6GAN9</accession>
<dbReference type="STRING" id="1817772.A2527_08360"/>
<organism evidence="2 3">
    <name type="scientific">Candidatus Lambdaproteobacteria bacterium RIFOXYD2_FULL_50_16</name>
    <dbReference type="NCBI Taxonomy" id="1817772"/>
    <lineage>
        <taxon>Bacteria</taxon>
        <taxon>Pseudomonadati</taxon>
        <taxon>Pseudomonadota</taxon>
        <taxon>Candidatus Lambdaproteobacteria</taxon>
    </lineage>
</organism>
<dbReference type="EMBL" id="MFNE01000026">
    <property type="protein sequence ID" value="OGG95175.1"/>
    <property type="molecule type" value="Genomic_DNA"/>
</dbReference>
<keyword evidence="1" id="KW-0812">Transmembrane</keyword>
<dbReference type="Proteomes" id="UP000178449">
    <property type="component" value="Unassembled WGS sequence"/>
</dbReference>